<evidence type="ECO:0000256" key="8">
    <source>
        <dbReference type="ARBA" id="ARBA00047838"/>
    </source>
</evidence>
<dbReference type="Gene3D" id="3.40.50.880">
    <property type="match status" value="1"/>
</dbReference>
<reference evidence="12 13" key="2">
    <citation type="journal article" date="2020" name="Int. J. Syst. Evol. Microbiol.">
        <title>Leptospira yasudae sp. nov. and Leptospira stimsonii sp. nov., two new species of the pathogenic group isolated from environmental sources.</title>
        <authorList>
            <person name="Casanovas-Massana A."/>
            <person name="Hamond C."/>
            <person name="Santos L.A."/>
            <person name="de Oliveira D."/>
            <person name="Hacker K.P."/>
            <person name="Balassiano I."/>
            <person name="Costa F."/>
            <person name="Medeiros M.A."/>
            <person name="Reis M.G."/>
            <person name="Ko A.I."/>
            <person name="Wunder E.A."/>
        </authorList>
    </citation>
    <scope>NUCLEOTIDE SEQUENCE [LARGE SCALE GENOMIC DNA]</scope>
    <source>
        <strain evidence="12 13">B21</strain>
    </source>
</reference>
<feature type="active site" evidence="10">
    <location>
        <position position="199"/>
    </location>
</feature>
<keyword evidence="7 10" id="KW-0456">Lyase</keyword>
<feature type="active site" description="Nucleophile" evidence="10">
    <location>
        <position position="83"/>
    </location>
</feature>
<dbReference type="InterPro" id="IPR017926">
    <property type="entry name" value="GATASE"/>
</dbReference>
<keyword evidence="10" id="KW-0963">Cytoplasm</keyword>
<keyword evidence="3 10" id="KW-0028">Amino-acid biosynthesis</keyword>
<comment type="function">
    <text evidence="10">IGPS catalyzes the conversion of PRFAR and glutamine to IGP, AICAR and glutamate. The HisH subunit catalyzes the hydrolysis of glutamine to glutamate and ammonia as part of the synthesis of IGP and AICAR. The resulting ammonia molecule is channeled to the active site of HisF.</text>
</comment>
<dbReference type="HAMAP" id="MF_00278">
    <property type="entry name" value="HisH"/>
    <property type="match status" value="1"/>
</dbReference>
<feature type="domain" description="Glutamine amidotransferase" evidence="11">
    <location>
        <begin position="7"/>
        <end position="211"/>
    </location>
</feature>
<evidence type="ECO:0000256" key="4">
    <source>
        <dbReference type="ARBA" id="ARBA00022801"/>
    </source>
</evidence>
<keyword evidence="5 10" id="KW-0315">Glutamine amidotransferase</keyword>
<sequence length="215" mass="23309">MPSPKVLIIDYGVGNLLSVKRGFEYCGADVEISSDPESIFKAPHVVLPGVGAFANAMEALKDRALIEVIQTIAKRGTPLMAICLGMQMLMDESEEFGLTAGLGLISGRVVPIPALTKEGAIHKIPHIGWNELRPPSSDTNWNDTVLENTNVGDSVYFVHSFMANPVNPSHRIADCIYGGHSIAAVIGHDNIFGCQFHPEKSGDIGLNLLKRFLRF</sequence>
<comment type="caution">
    <text evidence="12">The sequence shown here is derived from an EMBL/GenBank/DDBJ whole genome shotgun (WGS) entry which is preliminary data.</text>
</comment>
<dbReference type="Proteomes" id="UP000285569">
    <property type="component" value="Unassembled WGS sequence"/>
</dbReference>
<dbReference type="InterPro" id="IPR010139">
    <property type="entry name" value="Imidazole-glycPsynth_HisH"/>
</dbReference>
<feature type="active site" evidence="10">
    <location>
        <position position="197"/>
    </location>
</feature>
<proteinExistence type="inferred from homology"/>
<dbReference type="EMBL" id="QHCR01000008">
    <property type="protein sequence ID" value="RHX78276.1"/>
    <property type="molecule type" value="Genomic_DNA"/>
</dbReference>
<keyword evidence="4 10" id="KW-0378">Hydrolase</keyword>
<evidence type="ECO:0000259" key="11">
    <source>
        <dbReference type="Pfam" id="PF00117"/>
    </source>
</evidence>
<comment type="pathway">
    <text evidence="1 10">Amino-acid biosynthesis; L-histidine biosynthesis; L-histidine from 5-phospho-alpha-D-ribose 1-diphosphate: step 5/9.</text>
</comment>
<dbReference type="PROSITE" id="PS51273">
    <property type="entry name" value="GATASE_TYPE_1"/>
    <property type="match status" value="1"/>
</dbReference>
<dbReference type="EC" id="3.5.1.2" evidence="10"/>
<evidence type="ECO:0000256" key="7">
    <source>
        <dbReference type="ARBA" id="ARBA00023239"/>
    </source>
</evidence>
<keyword evidence="13" id="KW-1185">Reference proteome</keyword>
<dbReference type="EC" id="4.3.2.10" evidence="10"/>
<evidence type="ECO:0000256" key="6">
    <source>
        <dbReference type="ARBA" id="ARBA00023102"/>
    </source>
</evidence>
<comment type="subunit">
    <text evidence="2 10">Heterodimer of HisH and HisF.</text>
</comment>
<evidence type="ECO:0000256" key="9">
    <source>
        <dbReference type="ARBA" id="ARBA00049534"/>
    </source>
</evidence>
<dbReference type="SUPFAM" id="SSF52317">
    <property type="entry name" value="Class I glutamine amidotransferase-like"/>
    <property type="match status" value="1"/>
</dbReference>
<evidence type="ECO:0000256" key="3">
    <source>
        <dbReference type="ARBA" id="ARBA00022605"/>
    </source>
</evidence>
<accession>A0ABX9LZA4</accession>
<dbReference type="PANTHER" id="PTHR42701">
    <property type="entry name" value="IMIDAZOLE GLYCEROL PHOSPHATE SYNTHASE SUBUNIT HISH"/>
    <property type="match status" value="1"/>
</dbReference>
<comment type="catalytic activity">
    <reaction evidence="9 10">
        <text>L-glutamine + H2O = L-glutamate + NH4(+)</text>
        <dbReference type="Rhea" id="RHEA:15889"/>
        <dbReference type="ChEBI" id="CHEBI:15377"/>
        <dbReference type="ChEBI" id="CHEBI:28938"/>
        <dbReference type="ChEBI" id="CHEBI:29985"/>
        <dbReference type="ChEBI" id="CHEBI:58359"/>
        <dbReference type="EC" id="3.5.1.2"/>
    </reaction>
</comment>
<name>A0ABX9LZA4_9LEPT</name>
<evidence type="ECO:0000313" key="13">
    <source>
        <dbReference type="Proteomes" id="UP000285569"/>
    </source>
</evidence>
<evidence type="ECO:0000256" key="2">
    <source>
        <dbReference type="ARBA" id="ARBA00011152"/>
    </source>
</evidence>
<evidence type="ECO:0000256" key="1">
    <source>
        <dbReference type="ARBA" id="ARBA00005091"/>
    </source>
</evidence>
<organism evidence="12 13">
    <name type="scientific">Leptospira yasudae</name>
    <dbReference type="NCBI Taxonomy" id="2202201"/>
    <lineage>
        <taxon>Bacteria</taxon>
        <taxon>Pseudomonadati</taxon>
        <taxon>Spirochaetota</taxon>
        <taxon>Spirochaetia</taxon>
        <taxon>Leptospirales</taxon>
        <taxon>Leptospiraceae</taxon>
        <taxon>Leptospira</taxon>
    </lineage>
</organism>
<protein>
    <recommendedName>
        <fullName evidence="10">Imidazole glycerol phosphate synthase subunit HisH</fullName>
        <ecNumber evidence="10">4.3.2.10</ecNumber>
    </recommendedName>
    <alternativeName>
        <fullName evidence="10">IGP synthase glutaminase subunit</fullName>
        <ecNumber evidence="10">3.5.1.2</ecNumber>
    </alternativeName>
    <alternativeName>
        <fullName evidence="10">IGP synthase subunit HisH</fullName>
    </alternativeName>
    <alternativeName>
        <fullName evidence="10">ImGP synthase subunit HisH</fullName>
        <shortName evidence="10">IGPS subunit HisH</shortName>
    </alternativeName>
</protein>
<reference evidence="13" key="1">
    <citation type="submission" date="2018-05" db="EMBL/GenBank/DDBJ databases">
        <title>Leptospira yasudae sp. nov. and Leptospira stimsonii sp. nov., two pathogenic species of the genus Leptospira isolated from environmental sources.</title>
        <authorList>
            <person name="Casanovas-Massana A."/>
            <person name="Hamond C."/>
            <person name="Santos L.A."/>
            <person name="Hacker K.P."/>
            <person name="Balassiano I."/>
            <person name="Medeiros M.A."/>
            <person name="Reis M.G."/>
            <person name="Ko A.I."/>
            <person name="Wunder E.A."/>
        </authorList>
    </citation>
    <scope>NUCLEOTIDE SEQUENCE [LARGE SCALE GENOMIC DNA]</scope>
    <source>
        <strain evidence="13">B21</strain>
    </source>
</reference>
<dbReference type="InterPro" id="IPR029062">
    <property type="entry name" value="Class_I_gatase-like"/>
</dbReference>
<gene>
    <name evidence="10" type="primary">hisH</name>
    <name evidence="12" type="ORF">DLM77_17735</name>
</gene>
<dbReference type="PIRSF" id="PIRSF000495">
    <property type="entry name" value="Amidotransf_hisH"/>
    <property type="match status" value="1"/>
</dbReference>
<evidence type="ECO:0000313" key="12">
    <source>
        <dbReference type="EMBL" id="RHX78276.1"/>
    </source>
</evidence>
<dbReference type="NCBIfam" id="TIGR01855">
    <property type="entry name" value="IMP_synth_hisH"/>
    <property type="match status" value="1"/>
</dbReference>
<comment type="catalytic activity">
    <reaction evidence="8 10">
        <text>5-[(5-phospho-1-deoxy-D-ribulos-1-ylimino)methylamino]-1-(5-phospho-beta-D-ribosyl)imidazole-4-carboxamide + L-glutamine = D-erythro-1-(imidazol-4-yl)glycerol 3-phosphate + 5-amino-1-(5-phospho-beta-D-ribosyl)imidazole-4-carboxamide + L-glutamate + H(+)</text>
        <dbReference type="Rhea" id="RHEA:24793"/>
        <dbReference type="ChEBI" id="CHEBI:15378"/>
        <dbReference type="ChEBI" id="CHEBI:29985"/>
        <dbReference type="ChEBI" id="CHEBI:58278"/>
        <dbReference type="ChEBI" id="CHEBI:58359"/>
        <dbReference type="ChEBI" id="CHEBI:58475"/>
        <dbReference type="ChEBI" id="CHEBI:58525"/>
        <dbReference type="EC" id="4.3.2.10"/>
    </reaction>
</comment>
<evidence type="ECO:0000256" key="10">
    <source>
        <dbReference type="HAMAP-Rule" id="MF_00278"/>
    </source>
</evidence>
<dbReference type="RefSeq" id="WP_118957368.1">
    <property type="nucleotide sequence ID" value="NZ_QHCR01000008.1"/>
</dbReference>
<dbReference type="PANTHER" id="PTHR42701:SF1">
    <property type="entry name" value="IMIDAZOLE GLYCEROL PHOSPHATE SYNTHASE SUBUNIT HISH"/>
    <property type="match status" value="1"/>
</dbReference>
<comment type="subcellular location">
    <subcellularLocation>
        <location evidence="10">Cytoplasm</location>
    </subcellularLocation>
</comment>
<dbReference type="CDD" id="cd01748">
    <property type="entry name" value="GATase1_IGP_Synthase"/>
    <property type="match status" value="1"/>
</dbReference>
<dbReference type="Pfam" id="PF00117">
    <property type="entry name" value="GATase"/>
    <property type="match status" value="1"/>
</dbReference>
<keyword evidence="6 10" id="KW-0368">Histidine biosynthesis</keyword>
<evidence type="ECO:0000256" key="5">
    <source>
        <dbReference type="ARBA" id="ARBA00022962"/>
    </source>
</evidence>